<dbReference type="PROSITE" id="PS51294">
    <property type="entry name" value="HTH_MYB"/>
    <property type="match status" value="1"/>
</dbReference>
<name>U4L9Z2_PYROM</name>
<dbReference type="SUPFAM" id="SSF46689">
    <property type="entry name" value="Homeodomain-like"/>
    <property type="match status" value="1"/>
</dbReference>
<feature type="compositionally biased region" description="Basic and acidic residues" evidence="9">
    <location>
        <begin position="1251"/>
        <end position="1262"/>
    </location>
</feature>
<dbReference type="eggNOG" id="ENOG502RGMX">
    <property type="taxonomic scope" value="Eukaryota"/>
</dbReference>
<evidence type="ECO:0000313" key="14">
    <source>
        <dbReference type="Proteomes" id="UP000018144"/>
    </source>
</evidence>
<dbReference type="PROSITE" id="PS51204">
    <property type="entry name" value="HSA"/>
    <property type="match status" value="1"/>
</dbReference>
<dbReference type="SMART" id="SM00717">
    <property type="entry name" value="SANT"/>
    <property type="match status" value="1"/>
</dbReference>
<feature type="compositionally biased region" description="Polar residues" evidence="9">
    <location>
        <begin position="666"/>
        <end position="678"/>
    </location>
</feature>
<feature type="region of interest" description="Disordered" evidence="9">
    <location>
        <begin position="470"/>
        <end position="596"/>
    </location>
</feature>
<evidence type="ECO:0000259" key="10">
    <source>
        <dbReference type="PROSITE" id="PS50090"/>
    </source>
</evidence>
<dbReference type="GO" id="GO:0035267">
    <property type="term" value="C:NuA4 histone acetyltransferase complex"/>
    <property type="evidence" value="ECO:0007669"/>
    <property type="project" value="TreeGrafter"/>
</dbReference>
<evidence type="ECO:0000256" key="2">
    <source>
        <dbReference type="ARBA" id="ARBA00008913"/>
    </source>
</evidence>
<dbReference type="GO" id="GO:0005634">
    <property type="term" value="C:nucleus"/>
    <property type="evidence" value="ECO:0007669"/>
    <property type="project" value="UniProtKB-SubCell"/>
</dbReference>
<keyword evidence="3" id="KW-0227">DNA damage</keyword>
<dbReference type="CDD" id="cd00167">
    <property type="entry name" value="SANT"/>
    <property type="match status" value="1"/>
</dbReference>
<dbReference type="InterPro" id="IPR001005">
    <property type="entry name" value="SANT/Myb"/>
</dbReference>
<feature type="compositionally biased region" description="Pro residues" evidence="9">
    <location>
        <begin position="123"/>
        <end position="133"/>
    </location>
</feature>
<dbReference type="GO" id="GO:0006325">
    <property type="term" value="P:chromatin organization"/>
    <property type="evidence" value="ECO:0007669"/>
    <property type="project" value="UniProtKB-KW"/>
</dbReference>
<feature type="compositionally biased region" description="Polar residues" evidence="9">
    <location>
        <begin position="514"/>
        <end position="525"/>
    </location>
</feature>
<dbReference type="PROSITE" id="PS50090">
    <property type="entry name" value="MYB_LIKE"/>
    <property type="match status" value="1"/>
</dbReference>
<dbReference type="Pfam" id="PF13921">
    <property type="entry name" value="Myb_DNA-bind_6"/>
    <property type="match status" value="1"/>
</dbReference>
<dbReference type="InterPro" id="IPR017930">
    <property type="entry name" value="Myb_dom"/>
</dbReference>
<feature type="compositionally biased region" description="Basic and acidic residues" evidence="9">
    <location>
        <begin position="656"/>
        <end position="665"/>
    </location>
</feature>
<sequence>MDATIDALRADALASRHQELRNINSSRKRKLQELYSVTLYYEGLSEFPSLDVVKQWEELDGGISNDAERKFLENSDIEKGLLFNELSLPSHTVPYSGHPPEPGGQASRTILPAKTPQRLAPVAPKPIRIPTPPVQVATPPSAPDSIQKISALRSPPQLRNTVTPPPTATLEVRTNGRHSEGEPSRVEEETPAPKFRQSPETPSASPLSETGSPLIGAQKDEAAPVVNVGGVPAIQEISTAIPTEEEKAKGVHPPPPPPDMESDMTMEDVKPGVTPAEESLPTPQAPSPKPTRGSNRIRSKVPSPKVSRGSKAATPRTLATPPAPAPLTPQQSTVIEIPDSDDSLSSPPPSSAPAAPLAIITEQHRLAPVPDPTNPLQLPEASSPASTTDNDAPTPYNNISSATSPDPHHLQDLKSMDIDNQEMENHSKPIGVSIAKKMETQPALHCGPVVCNALPSATVAEEVAKKENEIDIPLPTLPSDELPNGSSIKAEEERKEQEIHVISSPVMGPRSPDPSAQLQLENQLANAEALSPTKELPPEPQQVQTPVIPSADATAPGSPDSAVESESEDEDRVQLVESDEASSPVGSPKREIELPEVVQQRARTQTGDVTGDVINIQQNTPTAINLIKDEVKVQQTTPVPAAIPGTAPQTVTEQQPKPEKIEVPQHESQLPKTTMVENSSHVERVVDSGIHVGNDDTDTDVEQIVKQKTVSKSIPQSPKEIESVSIPVVKDSEDEDEEGDSIMHDAEPTPQITKKTTNVPVAHDTPKVFTVAPRPVEEHSMLPPHPKSPTAIPEDPEDVEIDSITVPEDPRMDIEDIGMATAPSTPEPEAAEPATEQNAEPAMPALFARHLRKKSEPVPPKLHKVVISSAYHAAAAAEAEAKRSLEEQESQGLIVVARRRTQQAASASRGRPSVFAPGSKMEALTRYTVEDDAPKEMKTRDYSDSLYTVKSMPTSVSELLLKSSKTITTADFNLASNDKTACKVISRVQDLQDHGVWSMRQIAKAEEPRRRKCHWDYLLEEMKWLRTDFKEERKLKIAQCRQIAYMVKDWRTAPVDQRSKLQVDRKKFGRVPKGIRQMHQKRKSVSNGMDYAMDHPTPELIAGGDTPEDEGTGDYFGKKDAQDDVVMDLGDGIYAPPAAYDHINEPPPAAIFSLKPEETVFYMPRTKATEELLEQLPLFGPPQPPERPEYFENSKANSIIATSKYVNGRIKFPSEDRPRIKRTRYDYEHNWELYADDSDEDGVVVNAGYDAHGRPVSRDKTSKPIPLHPEQNNVALFRPEFKPTLQRIRNHAFRPPLEQPPVGYFQSRNPSLWTPEEDERLRQLVKEYNYNWQFVEAYMKIDGEFHSGAERRSQWECFERWMSIENPPQEFLKAPFYKGVQQRLEIAQTESDRFINLANSGGQVPALKRRGTTPAKVDRRRVSRQYTQFDAIRKLAKKRETNMIKHGGNRGNVANLMRKQGTSTGQTRTPQYFSALKQKRDEEAKLLAAQRVPGMSGAVPNAARLPSGVPAPRVATPIGGPPRPNAPYPAMAPMRGAQPQMRPLNQLEMQQYAMRQQQINQLARAQQQAATRTPTQAEILKTVMTQNPQLSQAEATLHAQTQLAMYHAHVGAAISAQANRRPPTAVARSTGTGGTGVLIGANGPIGPGAAQHQAQQQSRQGTPVGIAMGQSPRLGQVGVAGSPRISQQGVVGMQSPQMGVPRVAGVVGVPQVPGVQVGQVPVGLGLQMGGQGMSPTAMSPVSMSPTPAAAQPVQQAQMLQAPTSAPQQVLQVQQVPQQVAVPQGVQK</sequence>
<dbReference type="STRING" id="1076935.U4L9Z2"/>
<feature type="compositionally biased region" description="Polar residues" evidence="9">
    <location>
        <begin position="198"/>
        <end position="211"/>
    </location>
</feature>
<evidence type="ECO:0000256" key="1">
    <source>
        <dbReference type="ARBA" id="ARBA00004123"/>
    </source>
</evidence>
<feature type="compositionally biased region" description="Polar residues" evidence="9">
    <location>
        <begin position="1733"/>
        <end position="1744"/>
    </location>
</feature>
<dbReference type="GO" id="GO:0006281">
    <property type="term" value="P:DNA repair"/>
    <property type="evidence" value="ECO:0007669"/>
    <property type="project" value="UniProtKB-KW"/>
</dbReference>
<dbReference type="OrthoDB" id="5364245at2759"/>
<dbReference type="Proteomes" id="UP000018144">
    <property type="component" value="Unassembled WGS sequence"/>
</dbReference>
<dbReference type="Gene3D" id="1.10.10.60">
    <property type="entry name" value="Homeodomain-like"/>
    <property type="match status" value="1"/>
</dbReference>
<evidence type="ECO:0000256" key="6">
    <source>
        <dbReference type="ARBA" id="ARBA00023242"/>
    </source>
</evidence>
<evidence type="ECO:0000259" key="11">
    <source>
        <dbReference type="PROSITE" id="PS51204"/>
    </source>
</evidence>
<evidence type="ECO:0000256" key="9">
    <source>
        <dbReference type="SAM" id="MobiDB-lite"/>
    </source>
</evidence>
<dbReference type="OMA" id="PRRRKCH"/>
<feature type="domain" description="Myb-like" evidence="10">
    <location>
        <begin position="1313"/>
        <end position="1365"/>
    </location>
</feature>
<dbReference type="SMART" id="SM00573">
    <property type="entry name" value="HSA"/>
    <property type="match status" value="1"/>
</dbReference>
<evidence type="ECO:0000256" key="8">
    <source>
        <dbReference type="ARBA" id="ARBA00029670"/>
    </source>
</evidence>
<keyword evidence="4" id="KW-0156">Chromatin regulator</keyword>
<feature type="compositionally biased region" description="Polar residues" evidence="9">
    <location>
        <begin position="383"/>
        <end position="404"/>
    </location>
</feature>
<feature type="region of interest" description="Disordered" evidence="9">
    <location>
        <begin position="1731"/>
        <end position="1767"/>
    </location>
</feature>
<dbReference type="PANTHER" id="PTHR46459:SF1">
    <property type="entry name" value="E1A-BINDING PROTEIN P400"/>
    <property type="match status" value="1"/>
</dbReference>
<evidence type="ECO:0000256" key="7">
    <source>
        <dbReference type="ARBA" id="ARBA00025178"/>
    </source>
</evidence>
<comment type="function">
    <text evidence="7">Component of the NuA4 histone acetyltransferase complex which is involved in transcriptional activation of selected genes principally by acetylation of nucleosomal histone H4 and H2A. The NuA4 complex is also involved in DNA repair.</text>
</comment>
<evidence type="ECO:0000256" key="4">
    <source>
        <dbReference type="ARBA" id="ARBA00022853"/>
    </source>
</evidence>
<dbReference type="InterPro" id="IPR014012">
    <property type="entry name" value="HSA_dom"/>
</dbReference>
<accession>U4L9Z2</accession>
<keyword evidence="6" id="KW-0539">Nucleus</keyword>
<feature type="region of interest" description="Disordered" evidence="9">
    <location>
        <begin position="640"/>
        <end position="678"/>
    </location>
</feature>
<dbReference type="GO" id="GO:0003682">
    <property type="term" value="F:chromatin binding"/>
    <property type="evidence" value="ECO:0007669"/>
    <property type="project" value="TreeGrafter"/>
</dbReference>
<reference evidence="13 14" key="1">
    <citation type="journal article" date="2013" name="PLoS Genet.">
        <title>The genome and development-dependent transcriptomes of Pyronema confluens: a window into fungal evolution.</title>
        <authorList>
            <person name="Traeger S."/>
            <person name="Altegoer F."/>
            <person name="Freitag M."/>
            <person name="Gabaldon T."/>
            <person name="Kempken F."/>
            <person name="Kumar A."/>
            <person name="Marcet-Houben M."/>
            <person name="Poggeler S."/>
            <person name="Stajich J.E."/>
            <person name="Nowrousian M."/>
        </authorList>
    </citation>
    <scope>NUCLEOTIDE SEQUENCE [LARGE SCALE GENOMIC DNA]</scope>
    <source>
        <strain evidence="14">CBS 100304</strain>
        <tissue evidence="13">Vegetative mycelium</tissue>
    </source>
</reference>
<feature type="compositionally biased region" description="Low complexity" evidence="9">
    <location>
        <begin position="1745"/>
        <end position="1767"/>
    </location>
</feature>
<evidence type="ECO:0000313" key="13">
    <source>
        <dbReference type="EMBL" id="CCX07004.1"/>
    </source>
</evidence>
<dbReference type="PANTHER" id="PTHR46459">
    <property type="entry name" value="E1A-BINDING PROTEIN P400-RELATED"/>
    <property type="match status" value="1"/>
</dbReference>
<protein>
    <recommendedName>
        <fullName evidence="8">Vacuolar import and degradation protein 21</fullName>
    </recommendedName>
</protein>
<evidence type="ECO:0000256" key="3">
    <source>
        <dbReference type="ARBA" id="ARBA00022763"/>
    </source>
</evidence>
<dbReference type="EMBL" id="HF935330">
    <property type="protein sequence ID" value="CCX07004.1"/>
    <property type="molecule type" value="Genomic_DNA"/>
</dbReference>
<keyword evidence="14" id="KW-1185">Reference proteome</keyword>
<dbReference type="InterPro" id="IPR009057">
    <property type="entry name" value="Homeodomain-like_sf"/>
</dbReference>
<feature type="compositionally biased region" description="Basic and acidic residues" evidence="9">
    <location>
        <begin position="177"/>
        <end position="188"/>
    </location>
</feature>
<feature type="compositionally biased region" description="Basic and acidic residues" evidence="9">
    <location>
        <begin position="489"/>
        <end position="499"/>
    </location>
</feature>
<feature type="domain" description="HTH myb-type" evidence="12">
    <location>
        <begin position="1313"/>
        <end position="1369"/>
    </location>
</feature>
<dbReference type="Pfam" id="PF07529">
    <property type="entry name" value="HSA"/>
    <property type="match status" value="1"/>
</dbReference>
<feature type="region of interest" description="Disordered" evidence="9">
    <location>
        <begin position="236"/>
        <end position="413"/>
    </location>
</feature>
<organism evidence="13 14">
    <name type="scientific">Pyronema omphalodes (strain CBS 100304)</name>
    <name type="common">Pyronema confluens</name>
    <dbReference type="NCBI Taxonomy" id="1076935"/>
    <lineage>
        <taxon>Eukaryota</taxon>
        <taxon>Fungi</taxon>
        <taxon>Dikarya</taxon>
        <taxon>Ascomycota</taxon>
        <taxon>Pezizomycotina</taxon>
        <taxon>Pezizomycetes</taxon>
        <taxon>Pezizales</taxon>
        <taxon>Pyronemataceae</taxon>
        <taxon>Pyronema</taxon>
    </lineage>
</organism>
<comment type="similarity">
    <text evidence="2">Belongs to the EAF1 family.</text>
</comment>
<proteinExistence type="inferred from homology"/>
<feature type="domain" description="HSA" evidence="11">
    <location>
        <begin position="1002"/>
        <end position="1087"/>
    </location>
</feature>
<gene>
    <name evidence="13" type="ORF">PCON_06591</name>
</gene>
<comment type="subcellular location">
    <subcellularLocation>
        <location evidence="1">Nucleus</location>
    </subcellularLocation>
</comment>
<evidence type="ECO:0000256" key="5">
    <source>
        <dbReference type="ARBA" id="ARBA00023204"/>
    </source>
</evidence>
<evidence type="ECO:0000259" key="12">
    <source>
        <dbReference type="PROSITE" id="PS51294"/>
    </source>
</evidence>
<keyword evidence="5" id="KW-0234">DNA repair</keyword>
<feature type="region of interest" description="Disordered" evidence="9">
    <location>
        <begin position="123"/>
        <end position="221"/>
    </location>
</feature>
<feature type="region of interest" description="Disordered" evidence="9">
    <location>
        <begin position="1250"/>
        <end position="1269"/>
    </location>
</feature>